<comment type="caution">
    <text evidence="2">The sequence shown here is derived from an EMBL/GenBank/DDBJ whole genome shotgun (WGS) entry which is preliminary data.</text>
</comment>
<dbReference type="Proteomes" id="UP000603317">
    <property type="component" value="Unassembled WGS sequence"/>
</dbReference>
<evidence type="ECO:0000256" key="1">
    <source>
        <dbReference type="SAM" id="Phobius"/>
    </source>
</evidence>
<gene>
    <name evidence="2" type="ORF">GCM10010923_10110</name>
</gene>
<feature type="transmembrane region" description="Helical" evidence="1">
    <location>
        <begin position="36"/>
        <end position="55"/>
    </location>
</feature>
<accession>A0ABQ1F8C3</accession>
<proteinExistence type="predicted"/>
<feature type="transmembrane region" description="Helical" evidence="1">
    <location>
        <begin position="67"/>
        <end position="86"/>
    </location>
</feature>
<organism evidence="2 3">
    <name type="scientific">Blastomonas marina</name>
    <dbReference type="NCBI Taxonomy" id="1867408"/>
    <lineage>
        <taxon>Bacteria</taxon>
        <taxon>Pseudomonadati</taxon>
        <taxon>Pseudomonadota</taxon>
        <taxon>Alphaproteobacteria</taxon>
        <taxon>Sphingomonadales</taxon>
        <taxon>Sphingomonadaceae</taxon>
        <taxon>Blastomonas</taxon>
    </lineage>
</organism>
<dbReference type="EMBL" id="BMID01000001">
    <property type="protein sequence ID" value="GGA03243.1"/>
    <property type="molecule type" value="Genomic_DNA"/>
</dbReference>
<keyword evidence="1" id="KW-1133">Transmembrane helix</keyword>
<name>A0ABQ1F8C3_9SPHN</name>
<reference evidence="3" key="1">
    <citation type="journal article" date="2019" name="Int. J. Syst. Evol. Microbiol.">
        <title>The Global Catalogue of Microorganisms (GCM) 10K type strain sequencing project: providing services to taxonomists for standard genome sequencing and annotation.</title>
        <authorList>
            <consortium name="The Broad Institute Genomics Platform"/>
            <consortium name="The Broad Institute Genome Sequencing Center for Infectious Disease"/>
            <person name="Wu L."/>
            <person name="Ma J."/>
        </authorList>
    </citation>
    <scope>NUCLEOTIDE SEQUENCE [LARGE SCALE GENOMIC DNA]</scope>
    <source>
        <strain evidence="3">CGMCC 1.15297</strain>
    </source>
</reference>
<dbReference type="Pfam" id="PF19447">
    <property type="entry name" value="DUF5985"/>
    <property type="match status" value="1"/>
</dbReference>
<evidence type="ECO:0000313" key="2">
    <source>
        <dbReference type="EMBL" id="GGA03243.1"/>
    </source>
</evidence>
<sequence length="92" mass="10169">MGSTIPDLVYLLCFLTSALCAGLLLRQYGKVQSPVLLWSSACFTFLAIANLLVVVDHIIFPQADLKLARLVLTLLAVSVLLFGFIWEAEEDR</sequence>
<keyword evidence="1" id="KW-0472">Membrane</keyword>
<evidence type="ECO:0000313" key="3">
    <source>
        <dbReference type="Proteomes" id="UP000603317"/>
    </source>
</evidence>
<keyword evidence="1" id="KW-0812">Transmembrane</keyword>
<keyword evidence="3" id="KW-1185">Reference proteome</keyword>
<dbReference type="InterPro" id="IPR046027">
    <property type="entry name" value="DUF5985"/>
</dbReference>
<dbReference type="RefSeq" id="WP_188641665.1">
    <property type="nucleotide sequence ID" value="NZ_BMID01000001.1"/>
</dbReference>
<protein>
    <submittedName>
        <fullName evidence="2">Uncharacterized protein</fullName>
    </submittedName>
</protein>